<dbReference type="NCBIfam" id="TIGR00121">
    <property type="entry name" value="birA_ligase"/>
    <property type="match status" value="1"/>
</dbReference>
<dbReference type="InterPro" id="IPR004143">
    <property type="entry name" value="BPL_LPL_catalytic"/>
</dbReference>
<keyword evidence="4" id="KW-1185">Reference proteome</keyword>
<dbReference type="GO" id="GO:0004077">
    <property type="term" value="F:biotin--[biotin carboxyl-carrier protein] ligase activity"/>
    <property type="evidence" value="ECO:0007669"/>
    <property type="project" value="UniProtKB-EC"/>
</dbReference>
<dbReference type="PROSITE" id="PS51733">
    <property type="entry name" value="BPL_LPL_CATALYTIC"/>
    <property type="match status" value="1"/>
</dbReference>
<comment type="caution">
    <text evidence="3">The sequence shown here is derived from an EMBL/GenBank/DDBJ whole genome shotgun (WGS) entry which is preliminary data.</text>
</comment>
<dbReference type="GO" id="GO:0005737">
    <property type="term" value="C:cytoplasm"/>
    <property type="evidence" value="ECO:0007669"/>
    <property type="project" value="TreeGrafter"/>
</dbReference>
<evidence type="ECO:0000313" key="4">
    <source>
        <dbReference type="Proteomes" id="UP000264217"/>
    </source>
</evidence>
<dbReference type="Pfam" id="PF03099">
    <property type="entry name" value="BPL_LplA_LipB"/>
    <property type="match status" value="1"/>
</dbReference>
<dbReference type="EC" id="6.3.4.15" evidence="3"/>
<dbReference type="OrthoDB" id="9807064at2"/>
<dbReference type="PANTHER" id="PTHR12835">
    <property type="entry name" value="BIOTIN PROTEIN LIGASE"/>
    <property type="match status" value="1"/>
</dbReference>
<evidence type="ECO:0000256" key="1">
    <source>
        <dbReference type="ARBA" id="ARBA00022598"/>
    </source>
</evidence>
<evidence type="ECO:0000259" key="2">
    <source>
        <dbReference type="PROSITE" id="PS51733"/>
    </source>
</evidence>
<dbReference type="SUPFAM" id="SSF55681">
    <property type="entry name" value="Class II aaRS and biotin synthetases"/>
    <property type="match status" value="1"/>
</dbReference>
<dbReference type="Gene3D" id="3.30.930.10">
    <property type="entry name" value="Bira Bifunctional Protein, Domain 2"/>
    <property type="match status" value="1"/>
</dbReference>
<gene>
    <name evidence="3" type="ORF">D0C36_14320</name>
</gene>
<dbReference type="InterPro" id="IPR004408">
    <property type="entry name" value="Biotin_CoA_COase_ligase"/>
</dbReference>
<dbReference type="AlphaFoldDB" id="A0A372NTK7"/>
<dbReference type="Proteomes" id="UP000264217">
    <property type="component" value="Unassembled WGS sequence"/>
</dbReference>
<proteinExistence type="predicted"/>
<reference evidence="3 4" key="1">
    <citation type="submission" date="2018-08" db="EMBL/GenBank/DDBJ databases">
        <title>Mucilaginibacter sp. MYSH2.</title>
        <authorList>
            <person name="Seo T."/>
        </authorList>
    </citation>
    <scope>NUCLEOTIDE SEQUENCE [LARGE SCALE GENOMIC DNA]</scope>
    <source>
        <strain evidence="3 4">MYSH2</strain>
    </source>
</reference>
<dbReference type="CDD" id="cd16442">
    <property type="entry name" value="BPL"/>
    <property type="match status" value="1"/>
</dbReference>
<dbReference type="EMBL" id="QWDC01000002">
    <property type="protein sequence ID" value="RFZ92588.1"/>
    <property type="molecule type" value="Genomic_DNA"/>
</dbReference>
<accession>A0A372NTK7</accession>
<evidence type="ECO:0000313" key="3">
    <source>
        <dbReference type="EMBL" id="RFZ92588.1"/>
    </source>
</evidence>
<keyword evidence="1 3" id="KW-0436">Ligase</keyword>
<name>A0A372NTK7_9SPHI</name>
<dbReference type="PANTHER" id="PTHR12835:SF5">
    <property type="entry name" value="BIOTIN--PROTEIN LIGASE"/>
    <property type="match status" value="1"/>
</dbReference>
<feature type="domain" description="BPL/LPL catalytic" evidence="2">
    <location>
        <begin position="10"/>
        <end position="191"/>
    </location>
</feature>
<protein>
    <submittedName>
        <fullName evidence="3">Biotin--[acetyl-CoA-carboxylase] ligase</fullName>
        <ecNumber evidence="3">6.3.4.15</ecNumber>
    </submittedName>
</protein>
<sequence length="256" mass="29258">MQNNIFSGLFVGQNLVELKQVDSTNTFLKNLLSNSTPVPEGTVIMAEDQFAGRGQRDNTWHAQPGKNLTFSILLNPRFLSAQQQFDLTRAISLGVYDALYPLLRDSLKIKWPNDIYSEGNKFGGMLIENVLQGSQIKHSIIGIGINVNQEDFHPSAINATSIKKILQRDYELKIILADICKHIEAYYLQLKAGKFQEIRELYLNRLYRLNRDCWYKSNGDEFKGVIKNVTNEGLLVVEQSTGEQHYNLKEIEFLKD</sequence>
<dbReference type="InterPro" id="IPR045864">
    <property type="entry name" value="aa-tRNA-synth_II/BPL/LPL"/>
</dbReference>
<organism evidence="3 4">
    <name type="scientific">Mucilaginibacter conchicola</name>
    <dbReference type="NCBI Taxonomy" id="2303333"/>
    <lineage>
        <taxon>Bacteria</taxon>
        <taxon>Pseudomonadati</taxon>
        <taxon>Bacteroidota</taxon>
        <taxon>Sphingobacteriia</taxon>
        <taxon>Sphingobacteriales</taxon>
        <taxon>Sphingobacteriaceae</taxon>
        <taxon>Mucilaginibacter</taxon>
    </lineage>
</organism>
<dbReference type="RefSeq" id="WP_117392297.1">
    <property type="nucleotide sequence ID" value="NZ_QWDC01000002.1"/>
</dbReference>